<keyword evidence="2" id="KW-1185">Reference proteome</keyword>
<comment type="caution">
    <text evidence="1">The sequence shown here is derived from an EMBL/GenBank/DDBJ whole genome shotgun (WGS) entry which is preliminary data.</text>
</comment>
<protein>
    <submittedName>
        <fullName evidence="1">Uncharacterized protein</fullName>
    </submittedName>
</protein>
<reference evidence="1" key="2">
    <citation type="journal article" date="2021" name="Genome Biol. Evol.">
        <title>Developing a high-quality reference genome for a parasitic bivalve with doubly uniparental inheritance (Bivalvia: Unionida).</title>
        <authorList>
            <person name="Smith C.H."/>
        </authorList>
    </citation>
    <scope>NUCLEOTIDE SEQUENCE</scope>
    <source>
        <strain evidence="1">CHS0354</strain>
        <tissue evidence="1">Mantle</tissue>
    </source>
</reference>
<sequence>MPDPCGKTAVGSAVFYFSPGDAVGAFPQIIQVVGVGIEAADDPQRTVRHRGSMSVPSEKTAVGSTVFLYFSPVLSVGTFPHIVQFAAGTAIAADDPQRTVRHRGSTAVSAFPHIVQSVELSEPPMTHSATVKHRGSMRLPCGKTNVVVFFFSSPVLSVGTFPHIVQSVGTVKAAMTHSAPSNTAEV</sequence>
<reference evidence="1" key="1">
    <citation type="journal article" date="2021" name="Genome Biol. Evol.">
        <title>A High-Quality Reference Genome for a Parasitic Bivalve with Doubly Uniparental Inheritance (Bivalvia: Unionida).</title>
        <authorList>
            <person name="Smith C.H."/>
        </authorList>
    </citation>
    <scope>NUCLEOTIDE SEQUENCE</scope>
    <source>
        <strain evidence="1">CHS0354</strain>
    </source>
</reference>
<name>A0AAE0TB38_9BIVA</name>
<organism evidence="1 2">
    <name type="scientific">Potamilus streckersoni</name>
    <dbReference type="NCBI Taxonomy" id="2493646"/>
    <lineage>
        <taxon>Eukaryota</taxon>
        <taxon>Metazoa</taxon>
        <taxon>Spiralia</taxon>
        <taxon>Lophotrochozoa</taxon>
        <taxon>Mollusca</taxon>
        <taxon>Bivalvia</taxon>
        <taxon>Autobranchia</taxon>
        <taxon>Heteroconchia</taxon>
        <taxon>Palaeoheterodonta</taxon>
        <taxon>Unionida</taxon>
        <taxon>Unionoidea</taxon>
        <taxon>Unionidae</taxon>
        <taxon>Ambleminae</taxon>
        <taxon>Lampsilini</taxon>
        <taxon>Potamilus</taxon>
    </lineage>
</organism>
<dbReference type="EMBL" id="JAEAOA010001141">
    <property type="protein sequence ID" value="KAK3606941.1"/>
    <property type="molecule type" value="Genomic_DNA"/>
</dbReference>
<dbReference type="AlphaFoldDB" id="A0AAE0TB38"/>
<gene>
    <name evidence="1" type="ORF">CHS0354_018537</name>
</gene>
<reference evidence="1" key="3">
    <citation type="submission" date="2023-05" db="EMBL/GenBank/DDBJ databases">
        <authorList>
            <person name="Smith C.H."/>
        </authorList>
    </citation>
    <scope>NUCLEOTIDE SEQUENCE</scope>
    <source>
        <strain evidence="1">CHS0354</strain>
        <tissue evidence="1">Mantle</tissue>
    </source>
</reference>
<evidence type="ECO:0000313" key="2">
    <source>
        <dbReference type="Proteomes" id="UP001195483"/>
    </source>
</evidence>
<proteinExistence type="predicted"/>
<evidence type="ECO:0000313" key="1">
    <source>
        <dbReference type="EMBL" id="KAK3606941.1"/>
    </source>
</evidence>
<dbReference type="Proteomes" id="UP001195483">
    <property type="component" value="Unassembled WGS sequence"/>
</dbReference>
<accession>A0AAE0TB38</accession>